<sequence precursor="true">MKILPFRKNLLAAALAALAATLPVVASAAAATADSAPRKIEGFTLRDYRGQEHSLPNADEANVVVVAFLGVECPLAKLYAGRLEQLQKEFADQSVRFIGIDSNRQDSVTELADYAEAQQVTFPLLKDPGNKVADLFGAERTPQVFVLDQSRTIRYAGAIDDQYGIGIQRKQPTARYLADAVTSLLADKPVSLAQTAAVGCQIGRMSAAKPTGEITYSKHIAPIFQSRCAECHRPGEIAPFPLLTYDDALGWEPTILEVIAENRMPPWLANPAHGEFKNDARLSDEEKTLIRTWVENGSPEGDPADLPAPREFAEGWRYRDPDQVIRMNDKPFDVPAEGVVDYQYYVVDPGWDEDKYVVAAEARPDNRAVVHHIIAYVLPPGSDPRKDHERRQMLVGYAPGSPPAVFGDGRAMLIKAGSKLLFELHYTPNGVAQSDLSYIGVTFTEADQVKSLVEGVAIVNPRFEIPPGSDNYEVVAQVKAPKDLFILRMMPHMHLRGKAFRYEAVYADGKREVLLDVPKYDFNWQLSYELAKPKFLPKGTEVVCTAAYDNSKGNPSNPDPDATVHWGEQSWDEMMIGFCDVVAAEDERQEVKAAVIE</sequence>
<dbReference type="PANTHER" id="PTHR43640:SF1">
    <property type="entry name" value="THIOREDOXIN-DEPENDENT PEROXIREDOXIN"/>
    <property type="match status" value="1"/>
</dbReference>
<dbReference type="PROSITE" id="PS51007">
    <property type="entry name" value="CYTC"/>
    <property type="match status" value="1"/>
</dbReference>
<accession>A0A517U4F9</accession>
<dbReference type="KEGG" id="llh:I41_47270"/>
<dbReference type="GO" id="GO:0009055">
    <property type="term" value="F:electron transfer activity"/>
    <property type="evidence" value="ECO:0007669"/>
    <property type="project" value="InterPro"/>
</dbReference>
<dbReference type="InterPro" id="IPR047262">
    <property type="entry name" value="PRX-like1"/>
</dbReference>
<keyword evidence="4" id="KW-1015">Disulfide bond</keyword>
<dbReference type="GO" id="GO:0016209">
    <property type="term" value="F:antioxidant activity"/>
    <property type="evidence" value="ECO:0007669"/>
    <property type="project" value="InterPro"/>
</dbReference>
<evidence type="ECO:0000256" key="5">
    <source>
        <dbReference type="PROSITE-ProRule" id="PRU00433"/>
    </source>
</evidence>
<keyword evidence="6" id="KW-0732">Signal</keyword>
<evidence type="ECO:0000256" key="4">
    <source>
        <dbReference type="ARBA" id="ARBA00023157"/>
    </source>
</evidence>
<dbReference type="GO" id="GO:0016715">
    <property type="term" value="F:oxidoreductase activity, acting on paired donors, with incorporation or reduction of molecular oxygen, reduced ascorbate as one donor, and incorporation of one atom of oxygen"/>
    <property type="evidence" value="ECO:0007669"/>
    <property type="project" value="InterPro"/>
</dbReference>
<organism evidence="9 10">
    <name type="scientific">Lacipirellula limnantheis</name>
    <dbReference type="NCBI Taxonomy" id="2528024"/>
    <lineage>
        <taxon>Bacteria</taxon>
        <taxon>Pseudomonadati</taxon>
        <taxon>Planctomycetota</taxon>
        <taxon>Planctomycetia</taxon>
        <taxon>Pirellulales</taxon>
        <taxon>Lacipirellulaceae</taxon>
        <taxon>Lacipirellula</taxon>
    </lineage>
</organism>
<dbReference type="Gene3D" id="2.60.120.310">
    <property type="entry name" value="Copper type II, ascorbate-dependent monooxygenase, N-terminal domain"/>
    <property type="match status" value="1"/>
</dbReference>
<evidence type="ECO:0000256" key="1">
    <source>
        <dbReference type="ARBA" id="ARBA00022617"/>
    </source>
</evidence>
<dbReference type="PROSITE" id="PS51352">
    <property type="entry name" value="THIOREDOXIN_2"/>
    <property type="match status" value="1"/>
</dbReference>
<dbReference type="GO" id="GO:0005507">
    <property type="term" value="F:copper ion binding"/>
    <property type="evidence" value="ECO:0007669"/>
    <property type="project" value="InterPro"/>
</dbReference>
<dbReference type="Gene3D" id="3.40.30.10">
    <property type="entry name" value="Glutaredoxin"/>
    <property type="match status" value="1"/>
</dbReference>
<feature type="domain" description="Thioredoxin" evidence="8">
    <location>
        <begin position="22"/>
        <end position="186"/>
    </location>
</feature>
<dbReference type="EMBL" id="CP036339">
    <property type="protein sequence ID" value="QDT75516.1"/>
    <property type="molecule type" value="Genomic_DNA"/>
</dbReference>
<keyword evidence="1 5" id="KW-0349">Heme</keyword>
<dbReference type="InterPro" id="IPR014784">
    <property type="entry name" value="Cu2_ascorb_mOase-like_C"/>
</dbReference>
<dbReference type="GO" id="GO:0020037">
    <property type="term" value="F:heme binding"/>
    <property type="evidence" value="ECO:0007669"/>
    <property type="project" value="InterPro"/>
</dbReference>
<proteinExistence type="predicted"/>
<dbReference type="InterPro" id="IPR036909">
    <property type="entry name" value="Cyt_c-like_dom_sf"/>
</dbReference>
<evidence type="ECO:0000259" key="8">
    <source>
        <dbReference type="PROSITE" id="PS51352"/>
    </source>
</evidence>
<dbReference type="SUPFAM" id="SSF49742">
    <property type="entry name" value="PHM/PNGase F"/>
    <property type="match status" value="2"/>
</dbReference>
<reference evidence="9 10" key="1">
    <citation type="submission" date="2019-02" db="EMBL/GenBank/DDBJ databases">
        <title>Deep-cultivation of Planctomycetes and their phenomic and genomic characterization uncovers novel biology.</title>
        <authorList>
            <person name="Wiegand S."/>
            <person name="Jogler M."/>
            <person name="Boedeker C."/>
            <person name="Pinto D."/>
            <person name="Vollmers J."/>
            <person name="Rivas-Marin E."/>
            <person name="Kohn T."/>
            <person name="Peeters S.H."/>
            <person name="Heuer A."/>
            <person name="Rast P."/>
            <person name="Oberbeckmann S."/>
            <person name="Bunk B."/>
            <person name="Jeske O."/>
            <person name="Meyerdierks A."/>
            <person name="Storesund J.E."/>
            <person name="Kallscheuer N."/>
            <person name="Luecker S."/>
            <person name="Lage O.M."/>
            <person name="Pohl T."/>
            <person name="Merkel B.J."/>
            <person name="Hornburger P."/>
            <person name="Mueller R.-W."/>
            <person name="Bruemmer F."/>
            <person name="Labrenz M."/>
            <person name="Spormann A.M."/>
            <person name="Op den Camp H."/>
            <person name="Overmann J."/>
            <person name="Amann R."/>
            <person name="Jetten M.S.M."/>
            <person name="Mascher T."/>
            <person name="Medema M.H."/>
            <person name="Devos D.P."/>
            <person name="Kaster A.-K."/>
            <person name="Ovreas L."/>
            <person name="Rohde M."/>
            <person name="Galperin M.Y."/>
            <person name="Jogler C."/>
        </authorList>
    </citation>
    <scope>NUCLEOTIDE SEQUENCE [LARGE SCALE GENOMIC DNA]</scope>
    <source>
        <strain evidence="9 10">I41</strain>
    </source>
</reference>
<dbReference type="SUPFAM" id="SSF46626">
    <property type="entry name" value="Cytochrome c"/>
    <property type="match status" value="1"/>
</dbReference>
<keyword evidence="2 5" id="KW-0479">Metal-binding</keyword>
<evidence type="ECO:0000313" key="10">
    <source>
        <dbReference type="Proteomes" id="UP000317909"/>
    </source>
</evidence>
<dbReference type="InterPro" id="IPR036249">
    <property type="entry name" value="Thioredoxin-like_sf"/>
</dbReference>
<evidence type="ECO:0000256" key="2">
    <source>
        <dbReference type="ARBA" id="ARBA00022723"/>
    </source>
</evidence>
<protein>
    <submittedName>
        <fullName evidence="9">Thiol-disulfide oxidoreductase</fullName>
    </submittedName>
</protein>
<dbReference type="InterPro" id="IPR013766">
    <property type="entry name" value="Thioredoxin_domain"/>
</dbReference>
<gene>
    <name evidence="9" type="ORF">I41_47270</name>
</gene>
<dbReference type="InterPro" id="IPR036939">
    <property type="entry name" value="Cu2_ascorb_mOase_N_sf"/>
</dbReference>
<dbReference type="InterPro" id="IPR009056">
    <property type="entry name" value="Cyt_c-like_dom"/>
</dbReference>
<feature type="domain" description="Cytochrome c" evidence="7">
    <location>
        <begin position="207"/>
        <end position="298"/>
    </location>
</feature>
<evidence type="ECO:0000313" key="9">
    <source>
        <dbReference type="EMBL" id="QDT75516.1"/>
    </source>
</evidence>
<dbReference type="SUPFAM" id="SSF52833">
    <property type="entry name" value="Thioredoxin-like"/>
    <property type="match status" value="1"/>
</dbReference>
<dbReference type="PANTHER" id="PTHR43640">
    <property type="entry name" value="OS07G0260300 PROTEIN"/>
    <property type="match status" value="1"/>
</dbReference>
<dbReference type="InterPro" id="IPR000866">
    <property type="entry name" value="AhpC/TSA"/>
</dbReference>
<feature type="signal peptide" evidence="6">
    <location>
        <begin position="1"/>
        <end position="28"/>
    </location>
</feature>
<dbReference type="AlphaFoldDB" id="A0A517U4F9"/>
<dbReference type="RefSeq" id="WP_145435206.1">
    <property type="nucleotide sequence ID" value="NZ_CP036339.1"/>
</dbReference>
<keyword evidence="10" id="KW-1185">Reference proteome</keyword>
<evidence type="ECO:0000256" key="3">
    <source>
        <dbReference type="ARBA" id="ARBA00023004"/>
    </source>
</evidence>
<dbReference type="Pfam" id="PF00578">
    <property type="entry name" value="AhpC-TSA"/>
    <property type="match status" value="1"/>
</dbReference>
<feature type="chain" id="PRO_5022216535" evidence="6">
    <location>
        <begin position="29"/>
        <end position="597"/>
    </location>
</feature>
<dbReference type="Proteomes" id="UP000317909">
    <property type="component" value="Chromosome"/>
</dbReference>
<dbReference type="Gene3D" id="2.60.120.230">
    <property type="match status" value="1"/>
</dbReference>
<evidence type="ECO:0000256" key="6">
    <source>
        <dbReference type="SAM" id="SignalP"/>
    </source>
</evidence>
<evidence type="ECO:0000259" key="7">
    <source>
        <dbReference type="PROSITE" id="PS51007"/>
    </source>
</evidence>
<dbReference type="OrthoDB" id="9788721at2"/>
<dbReference type="InterPro" id="IPR008977">
    <property type="entry name" value="PHM/PNGase_F_dom_sf"/>
</dbReference>
<name>A0A517U4F9_9BACT</name>
<keyword evidence="3 5" id="KW-0408">Iron</keyword>